<feature type="region of interest" description="Disordered" evidence="2">
    <location>
        <begin position="221"/>
        <end position="283"/>
    </location>
</feature>
<dbReference type="Gene3D" id="1.10.443.10">
    <property type="entry name" value="Intergrase catalytic core"/>
    <property type="match status" value="1"/>
</dbReference>
<dbReference type="PANTHER" id="PTHR30349">
    <property type="entry name" value="PHAGE INTEGRASE-RELATED"/>
    <property type="match status" value="1"/>
</dbReference>
<dbReference type="InterPro" id="IPR002104">
    <property type="entry name" value="Integrase_catalytic"/>
</dbReference>
<reference evidence="4" key="1">
    <citation type="submission" date="2023-10" db="EMBL/GenBank/DDBJ databases">
        <title>Characterization and genome sequence of Mycobacterium intracellulare ABSURDO, a novel pathogenic isolate with three colony morphotypes that vary in growth and acid-fastness.</title>
        <authorList>
            <person name="Jude B.A."/>
            <person name="Robinson R.T."/>
        </authorList>
    </citation>
    <scope>NUCLEOTIDE SEQUENCE</scope>
    <source>
        <strain evidence="4">ABSURDO Component B</strain>
    </source>
</reference>
<sequence length="283" mass="30625">MKLCSERPWSSEHRKSVRVSLVSFYDWAVQNGVAQDNPAARLPKVKTPPPAPRPAPDDVWLELLAAAAPRERLMARLAAEAGLRRSEVAVVRADDLIRDLHGWSLIVHGKGGKQRVVPLNDGLVAEFRAAATRRGYLFPGQIDGHLSAQWVGIVISKLMPRGWSMHKLRHRFATLGYSGTGNLRAVQEALGHASVATTQLYTAVSTREVRSVAVAASDRVAPPMRAPDDPTVPLRATRPAPPAVRGAVAHPGHGQPPAAAGRPSIQIDRLSWPPAKPDHRLTG</sequence>
<dbReference type="InterPro" id="IPR011010">
    <property type="entry name" value="DNA_brk_join_enz"/>
</dbReference>
<evidence type="ECO:0000313" key="4">
    <source>
        <dbReference type="EMBL" id="MDV7014196.1"/>
    </source>
</evidence>
<evidence type="ECO:0000256" key="2">
    <source>
        <dbReference type="SAM" id="MobiDB-lite"/>
    </source>
</evidence>
<dbReference type="Proteomes" id="UP001187143">
    <property type="component" value="Unassembled WGS sequence"/>
</dbReference>
<dbReference type="GO" id="GO:0015074">
    <property type="term" value="P:DNA integration"/>
    <property type="evidence" value="ECO:0007669"/>
    <property type="project" value="InterPro"/>
</dbReference>
<comment type="caution">
    <text evidence="4">The sequence shown here is derived from an EMBL/GenBank/DDBJ whole genome shotgun (WGS) entry which is preliminary data.</text>
</comment>
<accession>A0AAE4RJM9</accession>
<gene>
    <name evidence="4" type="ORF">R4F53_18065</name>
</gene>
<evidence type="ECO:0000313" key="5">
    <source>
        <dbReference type="Proteomes" id="UP001187143"/>
    </source>
</evidence>
<evidence type="ECO:0000256" key="1">
    <source>
        <dbReference type="ARBA" id="ARBA00023172"/>
    </source>
</evidence>
<dbReference type="SUPFAM" id="SSF56349">
    <property type="entry name" value="DNA breaking-rejoining enzymes"/>
    <property type="match status" value="1"/>
</dbReference>
<dbReference type="GO" id="GO:0006310">
    <property type="term" value="P:DNA recombination"/>
    <property type="evidence" value="ECO:0007669"/>
    <property type="project" value="UniProtKB-KW"/>
</dbReference>
<dbReference type="EMBL" id="JAWLLD010000021">
    <property type="protein sequence ID" value="MDV7014196.1"/>
    <property type="molecule type" value="Genomic_DNA"/>
</dbReference>
<feature type="domain" description="Tyr recombinase" evidence="3">
    <location>
        <begin position="50"/>
        <end position="214"/>
    </location>
</feature>
<dbReference type="GO" id="GO:0003677">
    <property type="term" value="F:DNA binding"/>
    <property type="evidence" value="ECO:0007669"/>
    <property type="project" value="InterPro"/>
</dbReference>
<dbReference type="InterPro" id="IPR013762">
    <property type="entry name" value="Integrase-like_cat_sf"/>
</dbReference>
<evidence type="ECO:0000259" key="3">
    <source>
        <dbReference type="PROSITE" id="PS51898"/>
    </source>
</evidence>
<dbReference type="PANTHER" id="PTHR30349:SF64">
    <property type="entry name" value="PROPHAGE INTEGRASE INTD-RELATED"/>
    <property type="match status" value="1"/>
</dbReference>
<dbReference type="PROSITE" id="PS51898">
    <property type="entry name" value="TYR_RECOMBINASE"/>
    <property type="match status" value="1"/>
</dbReference>
<organism evidence="4 5">
    <name type="scientific">Mycobacterium intracellulare</name>
    <dbReference type="NCBI Taxonomy" id="1767"/>
    <lineage>
        <taxon>Bacteria</taxon>
        <taxon>Bacillati</taxon>
        <taxon>Actinomycetota</taxon>
        <taxon>Actinomycetes</taxon>
        <taxon>Mycobacteriales</taxon>
        <taxon>Mycobacteriaceae</taxon>
        <taxon>Mycobacterium</taxon>
        <taxon>Mycobacterium avium complex (MAC)</taxon>
    </lineage>
</organism>
<feature type="compositionally biased region" description="Low complexity" evidence="2">
    <location>
        <begin position="231"/>
        <end position="263"/>
    </location>
</feature>
<dbReference type="InterPro" id="IPR050090">
    <property type="entry name" value="Tyrosine_recombinase_XerCD"/>
</dbReference>
<proteinExistence type="predicted"/>
<dbReference type="AlphaFoldDB" id="A0AAE4RJM9"/>
<protein>
    <submittedName>
        <fullName evidence="4">Tyrosine-type recombinase/integrase</fullName>
    </submittedName>
</protein>
<dbReference type="RefSeq" id="WP_317731648.1">
    <property type="nucleotide sequence ID" value="NZ_JAWLLD010000021.1"/>
</dbReference>
<name>A0AAE4RJM9_MYCIT</name>
<dbReference type="Pfam" id="PF00589">
    <property type="entry name" value="Phage_integrase"/>
    <property type="match status" value="1"/>
</dbReference>
<keyword evidence="1" id="KW-0233">DNA recombination</keyword>